<reference evidence="1 2" key="1">
    <citation type="submission" date="2020-08" db="EMBL/GenBank/DDBJ databases">
        <title>Genomic Encyclopedia of Type Strains, Phase IV (KMG-IV): sequencing the most valuable type-strain genomes for metagenomic binning, comparative biology and taxonomic classification.</title>
        <authorList>
            <person name="Goeker M."/>
        </authorList>
    </citation>
    <scope>NUCLEOTIDE SEQUENCE [LARGE SCALE GENOMIC DNA]</scope>
    <source>
        <strain evidence="1 2">DSM 100044</strain>
    </source>
</reference>
<evidence type="ECO:0000313" key="1">
    <source>
        <dbReference type="EMBL" id="MBB5714909.1"/>
    </source>
</evidence>
<dbReference type="RefSeq" id="WP_184056688.1">
    <property type="nucleotide sequence ID" value="NZ_JACIJK010000005.1"/>
</dbReference>
<accession>A0A7W9BCV1</accession>
<organism evidence="1 2">
    <name type="scientific">Sphingomonas aerophila</name>
    <dbReference type="NCBI Taxonomy" id="1344948"/>
    <lineage>
        <taxon>Bacteria</taxon>
        <taxon>Pseudomonadati</taxon>
        <taxon>Pseudomonadota</taxon>
        <taxon>Alphaproteobacteria</taxon>
        <taxon>Sphingomonadales</taxon>
        <taxon>Sphingomonadaceae</taxon>
        <taxon>Sphingomonas</taxon>
    </lineage>
</organism>
<comment type="caution">
    <text evidence="1">The sequence shown here is derived from an EMBL/GenBank/DDBJ whole genome shotgun (WGS) entry which is preliminary data.</text>
</comment>
<proteinExistence type="predicted"/>
<dbReference type="Proteomes" id="UP000546200">
    <property type="component" value="Unassembled WGS sequence"/>
</dbReference>
<gene>
    <name evidence="1" type="ORF">FHS94_001750</name>
</gene>
<protein>
    <submittedName>
        <fullName evidence="1">Uncharacterized protein</fullName>
    </submittedName>
</protein>
<sequence length="91" mass="9350">MASRSPCPARRSGIAVGSAQVAIADTGVRAGAVFDIALLRAGRFEQVGVLAGREQSLGLADAGVVVQVAGERALVGRLVVLAGRHRPYPCR</sequence>
<keyword evidence="2" id="KW-1185">Reference proteome</keyword>
<evidence type="ECO:0000313" key="2">
    <source>
        <dbReference type="Proteomes" id="UP000546200"/>
    </source>
</evidence>
<dbReference type="EMBL" id="JACIJK010000005">
    <property type="protein sequence ID" value="MBB5714909.1"/>
    <property type="molecule type" value="Genomic_DNA"/>
</dbReference>
<dbReference type="AlphaFoldDB" id="A0A7W9BCV1"/>
<name>A0A7W9BCV1_9SPHN</name>